<name>A0A540VIF1_9CHLR</name>
<dbReference type="GO" id="GO:0003677">
    <property type="term" value="F:DNA binding"/>
    <property type="evidence" value="ECO:0007669"/>
    <property type="project" value="UniProtKB-UniRule"/>
</dbReference>
<proteinExistence type="predicted"/>
<dbReference type="InterPro" id="IPR039052">
    <property type="entry name" value="Antitox_PemI-like"/>
</dbReference>
<dbReference type="EMBL" id="VIGC01000007">
    <property type="protein sequence ID" value="TQE96549.1"/>
    <property type="molecule type" value="Genomic_DNA"/>
</dbReference>
<evidence type="ECO:0000313" key="3">
    <source>
        <dbReference type="EMBL" id="TQE96549.1"/>
    </source>
</evidence>
<keyword evidence="1 3" id="KW-0238">DNA-binding</keyword>
<sequence>MRTRVQKWGNSLAVRLPKAFAEEIHIEENTWVELTLVDGKLTITPVQDSPVSLEELLAGVTEENIHTEFDFGAPQGTEIW</sequence>
<dbReference type="Pfam" id="PF04014">
    <property type="entry name" value="MazE_antitoxin"/>
    <property type="match status" value="1"/>
</dbReference>
<dbReference type="RefSeq" id="WP_141609291.1">
    <property type="nucleotide sequence ID" value="NZ_VIGC02000007.1"/>
</dbReference>
<dbReference type="Gene3D" id="2.10.260.10">
    <property type="match status" value="1"/>
</dbReference>
<reference evidence="3 4" key="1">
    <citation type="submission" date="2019-06" db="EMBL/GenBank/DDBJ databases">
        <title>Genome sequence of Litorilinea aerophila BAA-2444.</title>
        <authorList>
            <person name="Maclea K.S."/>
            <person name="Maurais E.G."/>
            <person name="Iannazzi L.C."/>
        </authorList>
    </citation>
    <scope>NUCLEOTIDE SEQUENCE [LARGE SCALE GENOMIC DNA]</scope>
    <source>
        <strain evidence="3 4">ATCC BAA-2444</strain>
    </source>
</reference>
<dbReference type="InterPro" id="IPR007159">
    <property type="entry name" value="SpoVT-AbrB_dom"/>
</dbReference>
<dbReference type="AlphaFoldDB" id="A0A540VIF1"/>
<evidence type="ECO:0000256" key="1">
    <source>
        <dbReference type="PROSITE-ProRule" id="PRU01076"/>
    </source>
</evidence>
<accession>A0A540VIF1</accession>
<dbReference type="GO" id="GO:0097351">
    <property type="term" value="F:toxin sequestering activity"/>
    <property type="evidence" value="ECO:0007669"/>
    <property type="project" value="InterPro"/>
</dbReference>
<dbReference type="SUPFAM" id="SSF89447">
    <property type="entry name" value="AbrB/MazE/MraZ-like"/>
    <property type="match status" value="1"/>
</dbReference>
<dbReference type="InParanoid" id="A0A540VIF1"/>
<dbReference type="SMART" id="SM00966">
    <property type="entry name" value="SpoVT_AbrB"/>
    <property type="match status" value="1"/>
</dbReference>
<gene>
    <name evidence="3" type="ORF">FKZ61_06555</name>
</gene>
<evidence type="ECO:0000313" key="4">
    <source>
        <dbReference type="Proteomes" id="UP000317371"/>
    </source>
</evidence>
<protein>
    <submittedName>
        <fullName evidence="3">AbrB/MazE/SpoVT family DNA-binding domain-containing protein</fullName>
    </submittedName>
</protein>
<feature type="domain" description="SpoVT-AbrB" evidence="2">
    <location>
        <begin position="3"/>
        <end position="48"/>
    </location>
</feature>
<evidence type="ECO:0000259" key="2">
    <source>
        <dbReference type="PROSITE" id="PS51740"/>
    </source>
</evidence>
<dbReference type="Proteomes" id="UP000317371">
    <property type="component" value="Unassembled WGS sequence"/>
</dbReference>
<keyword evidence="4" id="KW-1185">Reference proteome</keyword>
<dbReference type="PANTHER" id="PTHR40516">
    <property type="entry name" value="ANTITOXIN CHPS-RELATED"/>
    <property type="match status" value="1"/>
</dbReference>
<dbReference type="PANTHER" id="PTHR40516:SF1">
    <property type="entry name" value="ANTITOXIN CHPS-RELATED"/>
    <property type="match status" value="1"/>
</dbReference>
<organism evidence="3 4">
    <name type="scientific">Litorilinea aerophila</name>
    <dbReference type="NCBI Taxonomy" id="1204385"/>
    <lineage>
        <taxon>Bacteria</taxon>
        <taxon>Bacillati</taxon>
        <taxon>Chloroflexota</taxon>
        <taxon>Caldilineae</taxon>
        <taxon>Caldilineales</taxon>
        <taxon>Caldilineaceae</taxon>
        <taxon>Litorilinea</taxon>
    </lineage>
</organism>
<dbReference type="InterPro" id="IPR037914">
    <property type="entry name" value="SpoVT-AbrB_sf"/>
</dbReference>
<comment type="caution">
    <text evidence="3">The sequence shown here is derived from an EMBL/GenBank/DDBJ whole genome shotgun (WGS) entry which is preliminary data.</text>
</comment>
<dbReference type="OrthoDB" id="9795766at2"/>
<dbReference type="PROSITE" id="PS51740">
    <property type="entry name" value="SPOVT_ABRB"/>
    <property type="match status" value="1"/>
</dbReference>